<dbReference type="Gene3D" id="1.10.8.10">
    <property type="entry name" value="DNA helicase RuvA subunit, C-terminal domain"/>
    <property type="match status" value="1"/>
</dbReference>
<dbReference type="InterPro" id="IPR038922">
    <property type="entry name" value="HYPK_UBA"/>
</dbReference>
<feature type="compositionally biased region" description="Polar residues" evidence="1">
    <location>
        <begin position="29"/>
        <end position="43"/>
    </location>
</feature>
<accession>A0A3N4JGM1</accession>
<dbReference type="CDD" id="cd14361">
    <property type="entry name" value="UBA_HYPK"/>
    <property type="match status" value="1"/>
</dbReference>
<feature type="compositionally biased region" description="Polar residues" evidence="1">
    <location>
        <begin position="60"/>
        <end position="74"/>
    </location>
</feature>
<dbReference type="GO" id="GO:0050821">
    <property type="term" value="P:protein stabilization"/>
    <property type="evidence" value="ECO:0007669"/>
    <property type="project" value="TreeGrafter"/>
</dbReference>
<dbReference type="AlphaFoldDB" id="A0A3N4JGM1"/>
<dbReference type="STRING" id="1336337.A0A3N4JGM1"/>
<evidence type="ECO:0000313" key="4">
    <source>
        <dbReference type="Proteomes" id="UP000276215"/>
    </source>
</evidence>
<keyword evidence="4" id="KW-1185">Reference proteome</keyword>
<dbReference type="GO" id="GO:0043066">
    <property type="term" value="P:negative regulation of apoptotic process"/>
    <property type="evidence" value="ECO:0007669"/>
    <property type="project" value="TreeGrafter"/>
</dbReference>
<dbReference type="InterPro" id="IPR052617">
    <property type="entry name" value="Huntingtin-int_K"/>
</dbReference>
<dbReference type="PANTHER" id="PTHR31184:SF2">
    <property type="entry name" value="HUNTINGTIN-INTERACTING PROTEIN K"/>
    <property type="match status" value="1"/>
</dbReference>
<proteinExistence type="predicted"/>
<dbReference type="InterPro" id="IPR044034">
    <property type="entry name" value="NAC-like_UBA"/>
</dbReference>
<reference evidence="3 4" key="1">
    <citation type="journal article" date="2018" name="Nat. Ecol. Evol.">
        <title>Pezizomycetes genomes reveal the molecular basis of ectomycorrhizal truffle lifestyle.</title>
        <authorList>
            <person name="Murat C."/>
            <person name="Payen T."/>
            <person name="Noel B."/>
            <person name="Kuo A."/>
            <person name="Morin E."/>
            <person name="Chen J."/>
            <person name="Kohler A."/>
            <person name="Krizsan K."/>
            <person name="Balestrini R."/>
            <person name="Da Silva C."/>
            <person name="Montanini B."/>
            <person name="Hainaut M."/>
            <person name="Levati E."/>
            <person name="Barry K.W."/>
            <person name="Belfiori B."/>
            <person name="Cichocki N."/>
            <person name="Clum A."/>
            <person name="Dockter R.B."/>
            <person name="Fauchery L."/>
            <person name="Guy J."/>
            <person name="Iotti M."/>
            <person name="Le Tacon F."/>
            <person name="Lindquist E.A."/>
            <person name="Lipzen A."/>
            <person name="Malagnac F."/>
            <person name="Mello A."/>
            <person name="Molinier V."/>
            <person name="Miyauchi S."/>
            <person name="Poulain J."/>
            <person name="Riccioni C."/>
            <person name="Rubini A."/>
            <person name="Sitrit Y."/>
            <person name="Splivallo R."/>
            <person name="Traeger S."/>
            <person name="Wang M."/>
            <person name="Zifcakova L."/>
            <person name="Wipf D."/>
            <person name="Zambonelli A."/>
            <person name="Paolocci F."/>
            <person name="Nowrousian M."/>
            <person name="Ottonello S."/>
            <person name="Baldrian P."/>
            <person name="Spatafora J.W."/>
            <person name="Henrissat B."/>
            <person name="Nagy L.G."/>
            <person name="Aury J.M."/>
            <person name="Wincker P."/>
            <person name="Grigoriev I.V."/>
            <person name="Bonfante P."/>
            <person name="Martin F.M."/>
        </authorList>
    </citation>
    <scope>NUCLEOTIDE SEQUENCE [LARGE SCALE GENOMIC DNA]</scope>
    <source>
        <strain evidence="3 4">120613-1</strain>
    </source>
</reference>
<evidence type="ECO:0000313" key="3">
    <source>
        <dbReference type="EMBL" id="RPA97419.1"/>
    </source>
</evidence>
<dbReference type="Pfam" id="PF19026">
    <property type="entry name" value="UBA_HYPK"/>
    <property type="match status" value="1"/>
</dbReference>
<feature type="domain" description="Nascent polypeptide-associated complex subunit alpha-like UBA" evidence="2">
    <location>
        <begin position="77"/>
        <end position="115"/>
    </location>
</feature>
<gene>
    <name evidence="3" type="ORF">L873DRAFT_1844916</name>
</gene>
<organism evidence="3 4">
    <name type="scientific">Choiromyces venosus 120613-1</name>
    <dbReference type="NCBI Taxonomy" id="1336337"/>
    <lineage>
        <taxon>Eukaryota</taxon>
        <taxon>Fungi</taxon>
        <taxon>Dikarya</taxon>
        <taxon>Ascomycota</taxon>
        <taxon>Pezizomycotina</taxon>
        <taxon>Pezizomycetes</taxon>
        <taxon>Pezizales</taxon>
        <taxon>Tuberaceae</taxon>
        <taxon>Choiromyces</taxon>
    </lineage>
</organism>
<dbReference type="Proteomes" id="UP000276215">
    <property type="component" value="Unassembled WGS sequence"/>
</dbReference>
<name>A0A3N4JGM1_9PEZI</name>
<dbReference type="PANTHER" id="PTHR31184">
    <property type="entry name" value="HUNTINGTIN-INTERACTING PROTEIN K FAMILY MEMBER"/>
    <property type="match status" value="1"/>
</dbReference>
<dbReference type="EMBL" id="ML120405">
    <property type="protein sequence ID" value="RPA97419.1"/>
    <property type="molecule type" value="Genomic_DNA"/>
</dbReference>
<evidence type="ECO:0000259" key="2">
    <source>
        <dbReference type="Pfam" id="PF19026"/>
    </source>
</evidence>
<dbReference type="OrthoDB" id="285219at2759"/>
<protein>
    <recommendedName>
        <fullName evidence="2">Nascent polypeptide-associated complex subunit alpha-like UBA domain-containing protein</fullName>
    </recommendedName>
</protein>
<sequence>MTTPETPQERPPPSNAELCVKAMEAMDNDSLTDTPSNPVTQESAEALGKAMQDLSVKQKPVTTSSSGSAPTAVSTRVNAADVTLVVEEMEVSKAKATDVLRSCGGNVPEALRKLLYAY</sequence>
<evidence type="ECO:0000256" key="1">
    <source>
        <dbReference type="SAM" id="MobiDB-lite"/>
    </source>
</evidence>
<feature type="region of interest" description="Disordered" evidence="1">
    <location>
        <begin position="25"/>
        <end position="74"/>
    </location>
</feature>